<evidence type="ECO:0000313" key="11">
    <source>
        <dbReference type="Proteomes" id="UP000655225"/>
    </source>
</evidence>
<keyword evidence="6" id="KW-0723">Serine/threonine-protein kinase</keyword>
<evidence type="ECO:0000256" key="7">
    <source>
        <dbReference type="SAM" id="MobiDB-lite"/>
    </source>
</evidence>
<dbReference type="EMBL" id="JABCRI010000014">
    <property type="protein sequence ID" value="KAF8393796.1"/>
    <property type="molecule type" value="Genomic_DNA"/>
</dbReference>
<evidence type="ECO:0000256" key="3">
    <source>
        <dbReference type="ARBA" id="ARBA00022777"/>
    </source>
</evidence>
<feature type="region of interest" description="Disordered" evidence="7">
    <location>
        <begin position="347"/>
        <end position="368"/>
    </location>
</feature>
<evidence type="ECO:0000256" key="1">
    <source>
        <dbReference type="ARBA" id="ARBA00022679"/>
    </source>
</evidence>
<dbReference type="EMBL" id="JABCRI010000014">
    <property type="protein sequence ID" value="KAF8393810.1"/>
    <property type="molecule type" value="Genomic_DNA"/>
</dbReference>
<dbReference type="CDD" id="cd06606">
    <property type="entry name" value="STKc_MAPKKK"/>
    <property type="match status" value="1"/>
</dbReference>
<keyword evidence="1" id="KW-0808">Transferase</keyword>
<dbReference type="OrthoDB" id="25592at2759"/>
<protein>
    <recommendedName>
        <fullName evidence="8">Protein kinase domain-containing protein</fullName>
    </recommendedName>
</protein>
<dbReference type="GO" id="GO:0004674">
    <property type="term" value="F:protein serine/threonine kinase activity"/>
    <property type="evidence" value="ECO:0007669"/>
    <property type="project" value="UniProtKB-KW"/>
</dbReference>
<evidence type="ECO:0000313" key="10">
    <source>
        <dbReference type="EMBL" id="KAF8393810.1"/>
    </source>
</evidence>
<accession>A0A834YUS1</accession>
<dbReference type="PROSITE" id="PS50011">
    <property type="entry name" value="PROTEIN_KINASE_DOM"/>
    <property type="match status" value="1"/>
</dbReference>
<dbReference type="InterPro" id="IPR008271">
    <property type="entry name" value="Ser/Thr_kinase_AS"/>
</dbReference>
<dbReference type="Gene3D" id="1.10.510.10">
    <property type="entry name" value="Transferase(Phosphotransferase) domain 1"/>
    <property type="match status" value="1"/>
</dbReference>
<dbReference type="PROSITE" id="PS00108">
    <property type="entry name" value="PROTEIN_KINASE_ST"/>
    <property type="match status" value="1"/>
</dbReference>
<keyword evidence="11" id="KW-1185">Reference proteome</keyword>
<dbReference type="AlphaFoldDB" id="A0A834YUS1"/>
<dbReference type="InterPro" id="IPR017441">
    <property type="entry name" value="Protein_kinase_ATP_BS"/>
</dbReference>
<dbReference type="InterPro" id="IPR000719">
    <property type="entry name" value="Prot_kinase_dom"/>
</dbReference>
<reference evidence="10 11" key="1">
    <citation type="submission" date="2020-04" db="EMBL/GenBank/DDBJ databases">
        <title>Plant Genome Project.</title>
        <authorList>
            <person name="Zhang R.-G."/>
        </authorList>
    </citation>
    <scope>NUCLEOTIDE SEQUENCE [LARGE SCALE GENOMIC DNA]</scope>
    <source>
        <strain evidence="10">YNK0</strain>
        <tissue evidence="10">Leaf</tissue>
    </source>
</reference>
<organism evidence="10 11">
    <name type="scientific">Tetracentron sinense</name>
    <name type="common">Spur-leaf</name>
    <dbReference type="NCBI Taxonomy" id="13715"/>
    <lineage>
        <taxon>Eukaryota</taxon>
        <taxon>Viridiplantae</taxon>
        <taxon>Streptophyta</taxon>
        <taxon>Embryophyta</taxon>
        <taxon>Tracheophyta</taxon>
        <taxon>Spermatophyta</taxon>
        <taxon>Magnoliopsida</taxon>
        <taxon>Trochodendrales</taxon>
        <taxon>Trochodendraceae</taxon>
        <taxon>Tetracentron</taxon>
    </lineage>
</organism>
<evidence type="ECO:0000313" key="9">
    <source>
        <dbReference type="EMBL" id="KAF8393796.1"/>
    </source>
</evidence>
<comment type="similarity">
    <text evidence="6">Belongs to the protein kinase superfamily.</text>
</comment>
<dbReference type="Proteomes" id="UP000655225">
    <property type="component" value="Unassembled WGS sequence"/>
</dbReference>
<dbReference type="InterPro" id="IPR011009">
    <property type="entry name" value="Kinase-like_dom_sf"/>
</dbReference>
<evidence type="ECO:0000256" key="2">
    <source>
        <dbReference type="ARBA" id="ARBA00022741"/>
    </source>
</evidence>
<dbReference type="PANTHER" id="PTHR48011:SF56">
    <property type="entry name" value="PROTEIN KINASE DOMAIN-CONTAINING PROTEIN"/>
    <property type="match status" value="1"/>
</dbReference>
<sequence length="384" mass="43477">MKRKQQLQNNGVGWVRGATIGQGSFSTVSLATNSRPNTRQNIKPATMAVKWAELSQLPLLENEKEILSDLKGCPHILRCYGSEITNNDKGQKFYNLLLEYGSGGSLAHHIRSSSSVLTECDIRRYTRSILQGLIHIHENGYVHCDIKPENIILVPAVSSSEFEFDAKIADFGLARKVEKNKKRKEDPRLRGTVLYMSPESIISHRQEPCMDIWALGCVVTEMVTGRPAWDWGPDSDVKDLLFEIAYGGERPKIPSDLSDNGKDFLDKCFNRDSWLRWTAERLLNHPFVAEDDEGVEESQGVLKRRCTVKETPSLFYMWNHILKMSCYACTEEVEEMNVQVAGSSVKEEMAGAQQRRRTTSSTTTADDHISKHLSGREFCIQYPD</sequence>
<name>A0A834YUS1_TETSI</name>
<proteinExistence type="inferred from homology"/>
<dbReference type="PROSITE" id="PS00107">
    <property type="entry name" value="PROTEIN_KINASE_ATP"/>
    <property type="match status" value="1"/>
</dbReference>
<evidence type="ECO:0000256" key="6">
    <source>
        <dbReference type="RuleBase" id="RU000304"/>
    </source>
</evidence>
<dbReference type="OMA" id="KNGYSHC"/>
<gene>
    <name evidence="9" type="ORF">HHK36_019994</name>
    <name evidence="10" type="ORF">HHK36_020008</name>
</gene>
<dbReference type="GO" id="GO:0005524">
    <property type="term" value="F:ATP binding"/>
    <property type="evidence" value="ECO:0007669"/>
    <property type="project" value="UniProtKB-UniRule"/>
</dbReference>
<comment type="caution">
    <text evidence="10">The sequence shown here is derived from an EMBL/GenBank/DDBJ whole genome shotgun (WGS) entry which is preliminary data.</text>
</comment>
<evidence type="ECO:0000259" key="8">
    <source>
        <dbReference type="PROSITE" id="PS50011"/>
    </source>
</evidence>
<dbReference type="PANTHER" id="PTHR48011">
    <property type="entry name" value="CCR4-NOT TRANSCRIPTIONAL COMPLEX SUBUNIT CAF120-RELATED"/>
    <property type="match status" value="1"/>
</dbReference>
<keyword evidence="4 5" id="KW-0067">ATP-binding</keyword>
<evidence type="ECO:0000256" key="5">
    <source>
        <dbReference type="PROSITE-ProRule" id="PRU10141"/>
    </source>
</evidence>
<dbReference type="SMART" id="SM00220">
    <property type="entry name" value="S_TKc"/>
    <property type="match status" value="1"/>
</dbReference>
<keyword evidence="3" id="KW-0418">Kinase</keyword>
<dbReference type="InterPro" id="IPR052751">
    <property type="entry name" value="Plant_MAPKKK"/>
</dbReference>
<dbReference type="Pfam" id="PF00069">
    <property type="entry name" value="Pkinase"/>
    <property type="match status" value="1"/>
</dbReference>
<evidence type="ECO:0000256" key="4">
    <source>
        <dbReference type="ARBA" id="ARBA00022840"/>
    </source>
</evidence>
<keyword evidence="2 5" id="KW-0547">Nucleotide-binding</keyword>
<feature type="binding site" evidence="5">
    <location>
        <position position="50"/>
    </location>
    <ligand>
        <name>ATP</name>
        <dbReference type="ChEBI" id="CHEBI:30616"/>
    </ligand>
</feature>
<dbReference type="SUPFAM" id="SSF56112">
    <property type="entry name" value="Protein kinase-like (PK-like)"/>
    <property type="match status" value="1"/>
</dbReference>
<dbReference type="GO" id="GO:0007165">
    <property type="term" value="P:signal transduction"/>
    <property type="evidence" value="ECO:0007669"/>
    <property type="project" value="TreeGrafter"/>
</dbReference>
<feature type="domain" description="Protein kinase" evidence="8">
    <location>
        <begin position="14"/>
        <end position="288"/>
    </location>
</feature>